<name>A0ACC0K487_CHOFU</name>
<protein>
    <submittedName>
        <fullName evidence="1">Uncharacterized protein</fullName>
    </submittedName>
</protein>
<gene>
    <name evidence="1" type="ORF">MSG28_001276</name>
</gene>
<organism evidence="1 2">
    <name type="scientific">Choristoneura fumiferana</name>
    <name type="common">Spruce budworm moth</name>
    <name type="synonym">Archips fumiferana</name>
    <dbReference type="NCBI Taxonomy" id="7141"/>
    <lineage>
        <taxon>Eukaryota</taxon>
        <taxon>Metazoa</taxon>
        <taxon>Ecdysozoa</taxon>
        <taxon>Arthropoda</taxon>
        <taxon>Hexapoda</taxon>
        <taxon>Insecta</taxon>
        <taxon>Pterygota</taxon>
        <taxon>Neoptera</taxon>
        <taxon>Endopterygota</taxon>
        <taxon>Lepidoptera</taxon>
        <taxon>Glossata</taxon>
        <taxon>Ditrysia</taxon>
        <taxon>Tortricoidea</taxon>
        <taxon>Tortricidae</taxon>
        <taxon>Tortricinae</taxon>
        <taxon>Choristoneura</taxon>
    </lineage>
</organism>
<evidence type="ECO:0000313" key="1">
    <source>
        <dbReference type="EMBL" id="KAI8431239.1"/>
    </source>
</evidence>
<dbReference type="EMBL" id="CM046131">
    <property type="protein sequence ID" value="KAI8431239.1"/>
    <property type="molecule type" value="Genomic_DNA"/>
</dbReference>
<keyword evidence="2" id="KW-1185">Reference proteome</keyword>
<proteinExistence type="predicted"/>
<sequence>MLRLQQLASNVHEVTPASTPTASSSPSPTMVRLQHIATNIHETVIDRACWFVPPRRKELAPAAVYNVNLVSFHKANAAFPLEMCEDPLH</sequence>
<dbReference type="Proteomes" id="UP001064048">
    <property type="component" value="Chromosome Z"/>
</dbReference>
<evidence type="ECO:0000313" key="2">
    <source>
        <dbReference type="Proteomes" id="UP001064048"/>
    </source>
</evidence>
<accession>A0ACC0K487</accession>
<reference evidence="1 2" key="1">
    <citation type="journal article" date="2022" name="Genome Biol. Evol.">
        <title>The Spruce Budworm Genome: Reconstructing the Evolutionary History of Antifreeze Proteins.</title>
        <authorList>
            <person name="Beliveau C."/>
            <person name="Gagne P."/>
            <person name="Picq S."/>
            <person name="Vernygora O."/>
            <person name="Keeling C.I."/>
            <person name="Pinkney K."/>
            <person name="Doucet D."/>
            <person name="Wen F."/>
            <person name="Johnston J.S."/>
            <person name="Maaroufi H."/>
            <person name="Boyle B."/>
            <person name="Laroche J."/>
            <person name="Dewar K."/>
            <person name="Juretic N."/>
            <person name="Blackburn G."/>
            <person name="Nisole A."/>
            <person name="Brunet B."/>
            <person name="Brandao M."/>
            <person name="Lumley L."/>
            <person name="Duan J."/>
            <person name="Quan G."/>
            <person name="Lucarotti C.J."/>
            <person name="Roe A.D."/>
            <person name="Sperling F.A.H."/>
            <person name="Levesque R.C."/>
            <person name="Cusson M."/>
        </authorList>
    </citation>
    <scope>NUCLEOTIDE SEQUENCE [LARGE SCALE GENOMIC DNA]</scope>
    <source>
        <strain evidence="1">Glfc:IPQL:Cfum</strain>
    </source>
</reference>
<comment type="caution">
    <text evidence="1">The sequence shown here is derived from an EMBL/GenBank/DDBJ whole genome shotgun (WGS) entry which is preliminary data.</text>
</comment>